<sequence>MPWSKSARNSSRDRNEADRPLRGYMRVQFITWTLVGLAALSIPLPATVSLNVATAAPIDDFNYAAALYKKKRWEASATAFREFLKANPRHERAPFAQLYLGLALVNQNDFKTARSVLQDYVQRYPKSDYLPDALYRVGECSYYLNDSEAADTQLREFLKKYPDHALRQWALPYLGDTQLRLNRPAQAIPFFDKALEDYPQGRLQSDAALGLARAYKLVDKPKEAKEYFQKLTADPRPGYGDRALQGLASLSYEAGEYEQSAKLFEQLIEKYPESDLIPTARLNAGFSHYRLEQFQEAAKHFNEAVKTPEQKDTATYWEALSLTEAGQTQPATKLFIELVKPGSSAPPDLQAESYFQLGEFALAKAQYADASKAFVGAVEALPNGPRAAEAAYFAAQSRMSGDDMPTALQLATRFEQDYSKSEYAAENALLFGRIWEQQATEEGIAPSEKKSLREKALDRYREVATANADQPIALKAHYYEAAMLEQLERYEESLVAAEKVIPAFQPMDDASRTAVLPYIDIFTIAARSALAIEKWDTVVSIASAYLNIAPSGDDADVAYATRALAHMALKQSQPALEDWQRLQAISTDKDLIYPVAIDLAERFYNTNDWANAEKLFASASENAPTDEPKAEALAGVGWSQFEQENFAPAAKSFGEAEQLAAKDSAVITEAAYMRGRALDASGDKTAAAEAYAHAFETYRPKNAAKQGAEAESSLRNVYLSGLQQARTWRELKNVEKASQAYEATLVTFPNPANLDRLLDEWALLHYEAGQFDKADALFQRLIDSVPESPLAQEARLSLAESGLVNGQVADAVATLKSLTTTDNVAPSIKERAMYLLIGLSSENSRWAELIALAEQFLKSFPDSPDATAVAYQLADAAVQTGKLDLAETAIKQVLAAPEDSLARKSEWFPRVWILAAEVGHQRGDLNTVEKAVERLAALPEQPVYAYQVDQVLGQAYLKKARFDDARAAFQKVLDAPNSRLTITAARAQYGIAQTYFLQENWKESQAAAFRAYSLYQFPEIQAPALLMVARSDEALGNTKAAMTAYADVIKEFPDTPYAKEADPQLKRLQPKS</sequence>
<evidence type="ECO:0000256" key="1">
    <source>
        <dbReference type="ARBA" id="ARBA00022729"/>
    </source>
</evidence>
<keyword evidence="2" id="KW-0802">TPR repeat</keyword>
<organism evidence="5 6">
    <name type="scientific">Calycomorphotria hydatis</name>
    <dbReference type="NCBI Taxonomy" id="2528027"/>
    <lineage>
        <taxon>Bacteria</taxon>
        <taxon>Pseudomonadati</taxon>
        <taxon>Planctomycetota</taxon>
        <taxon>Planctomycetia</taxon>
        <taxon>Planctomycetales</taxon>
        <taxon>Planctomycetaceae</taxon>
        <taxon>Calycomorphotria</taxon>
    </lineage>
</organism>
<dbReference type="Gene3D" id="1.25.40.10">
    <property type="entry name" value="Tetratricopeptide repeat domain"/>
    <property type="match status" value="7"/>
</dbReference>
<dbReference type="Pfam" id="PF13525">
    <property type="entry name" value="YfiO"/>
    <property type="match status" value="1"/>
</dbReference>
<evidence type="ECO:0000313" key="6">
    <source>
        <dbReference type="Proteomes" id="UP000319976"/>
    </source>
</evidence>
<keyword evidence="1" id="KW-0732">Signal</keyword>
<dbReference type="AlphaFoldDB" id="A0A517TC07"/>
<dbReference type="InterPro" id="IPR011990">
    <property type="entry name" value="TPR-like_helical_dom_sf"/>
</dbReference>
<feature type="domain" description="Ancillary SecYEG translocon subunit/Cell division coordinator CpoB TPR" evidence="3">
    <location>
        <begin position="842"/>
        <end position="977"/>
    </location>
</feature>
<keyword evidence="6" id="KW-1185">Reference proteome</keyword>
<gene>
    <name evidence="5" type="ORF">V22_31750</name>
</gene>
<dbReference type="InterPro" id="IPR039565">
    <property type="entry name" value="BamD-like"/>
</dbReference>
<feature type="domain" description="Outer membrane lipoprotein BamD-like" evidence="4">
    <location>
        <begin position="103"/>
        <end position="180"/>
    </location>
</feature>
<evidence type="ECO:0000259" key="4">
    <source>
        <dbReference type="Pfam" id="PF13525"/>
    </source>
</evidence>
<dbReference type="Pfam" id="PF13174">
    <property type="entry name" value="TPR_6"/>
    <property type="match status" value="1"/>
</dbReference>
<dbReference type="EMBL" id="CP036316">
    <property type="protein sequence ID" value="QDT65912.1"/>
    <property type="molecule type" value="Genomic_DNA"/>
</dbReference>
<feature type="repeat" description="TPR" evidence="2">
    <location>
        <begin position="278"/>
        <end position="311"/>
    </location>
</feature>
<dbReference type="PROSITE" id="PS50005">
    <property type="entry name" value="TPR"/>
    <property type="match status" value="3"/>
</dbReference>
<dbReference type="Pfam" id="PF13432">
    <property type="entry name" value="TPR_16"/>
    <property type="match status" value="3"/>
</dbReference>
<dbReference type="KEGG" id="chya:V22_31750"/>
<evidence type="ECO:0000259" key="3">
    <source>
        <dbReference type="Pfam" id="PF09976"/>
    </source>
</evidence>
<proteinExistence type="predicted"/>
<dbReference type="SUPFAM" id="SSF48452">
    <property type="entry name" value="TPR-like"/>
    <property type="match status" value="5"/>
</dbReference>
<dbReference type="PANTHER" id="PTHR12558:SF47">
    <property type="entry name" value="LIPOPOLYSACCHARIDE ASSEMBLY PROTEIN B"/>
    <property type="match status" value="1"/>
</dbReference>
<feature type="repeat" description="TPR" evidence="2">
    <location>
        <begin position="241"/>
        <end position="274"/>
    </location>
</feature>
<dbReference type="Proteomes" id="UP000319976">
    <property type="component" value="Chromosome"/>
</dbReference>
<dbReference type="OrthoDB" id="9757961at2"/>
<dbReference type="PANTHER" id="PTHR12558">
    <property type="entry name" value="CELL DIVISION CYCLE 16,23,27"/>
    <property type="match status" value="1"/>
</dbReference>
<evidence type="ECO:0000313" key="5">
    <source>
        <dbReference type="EMBL" id="QDT65912.1"/>
    </source>
</evidence>
<feature type="repeat" description="TPR" evidence="2">
    <location>
        <begin position="351"/>
        <end position="384"/>
    </location>
</feature>
<reference evidence="5 6" key="1">
    <citation type="submission" date="2019-02" db="EMBL/GenBank/DDBJ databases">
        <title>Deep-cultivation of Planctomycetes and their phenomic and genomic characterization uncovers novel biology.</title>
        <authorList>
            <person name="Wiegand S."/>
            <person name="Jogler M."/>
            <person name="Boedeker C."/>
            <person name="Pinto D."/>
            <person name="Vollmers J."/>
            <person name="Rivas-Marin E."/>
            <person name="Kohn T."/>
            <person name="Peeters S.H."/>
            <person name="Heuer A."/>
            <person name="Rast P."/>
            <person name="Oberbeckmann S."/>
            <person name="Bunk B."/>
            <person name="Jeske O."/>
            <person name="Meyerdierks A."/>
            <person name="Storesund J.E."/>
            <person name="Kallscheuer N."/>
            <person name="Luecker S."/>
            <person name="Lage O.M."/>
            <person name="Pohl T."/>
            <person name="Merkel B.J."/>
            <person name="Hornburger P."/>
            <person name="Mueller R.-W."/>
            <person name="Bruemmer F."/>
            <person name="Labrenz M."/>
            <person name="Spormann A.M."/>
            <person name="Op den Camp H."/>
            <person name="Overmann J."/>
            <person name="Amann R."/>
            <person name="Jetten M.S.M."/>
            <person name="Mascher T."/>
            <person name="Medema M.H."/>
            <person name="Devos D.P."/>
            <person name="Kaster A.-K."/>
            <person name="Ovreas L."/>
            <person name="Rohde M."/>
            <person name="Galperin M.Y."/>
            <person name="Jogler C."/>
        </authorList>
    </citation>
    <scope>NUCLEOTIDE SEQUENCE [LARGE SCALE GENOMIC DNA]</scope>
    <source>
        <strain evidence="5 6">V22</strain>
    </source>
</reference>
<dbReference type="InterPro" id="IPR018704">
    <property type="entry name" value="SecYEG/CpoB_TPR"/>
</dbReference>
<dbReference type="Pfam" id="PF09976">
    <property type="entry name" value="TPR_21"/>
    <property type="match status" value="1"/>
</dbReference>
<name>A0A517TC07_9PLAN</name>
<dbReference type="SMART" id="SM00028">
    <property type="entry name" value="TPR"/>
    <property type="match status" value="17"/>
</dbReference>
<protein>
    <submittedName>
        <fullName evidence="5">Tol-pal system protein YbgF</fullName>
    </submittedName>
</protein>
<evidence type="ECO:0000256" key="2">
    <source>
        <dbReference type="PROSITE-ProRule" id="PRU00339"/>
    </source>
</evidence>
<accession>A0A517TC07</accession>
<dbReference type="InterPro" id="IPR019734">
    <property type="entry name" value="TPR_rpt"/>
</dbReference>